<feature type="compositionally biased region" description="Polar residues" evidence="1">
    <location>
        <begin position="383"/>
        <end position="395"/>
    </location>
</feature>
<gene>
    <name evidence="2" type="ORF">Ciccas_008115</name>
</gene>
<reference evidence="2 3" key="1">
    <citation type="submission" date="2024-11" db="EMBL/GenBank/DDBJ databases">
        <title>Adaptive evolution of stress response genes in parasites aligns with host niche diversity.</title>
        <authorList>
            <person name="Hahn C."/>
            <person name="Resl P."/>
        </authorList>
    </citation>
    <scope>NUCLEOTIDE SEQUENCE [LARGE SCALE GENOMIC DNA]</scope>
    <source>
        <strain evidence="2">EGGRZ-B1_66</strain>
        <tissue evidence="2">Body</tissue>
    </source>
</reference>
<comment type="caution">
    <text evidence="2">The sequence shown here is derived from an EMBL/GenBank/DDBJ whole genome shotgun (WGS) entry which is preliminary data.</text>
</comment>
<dbReference type="EMBL" id="JBJKFK010001364">
    <property type="protein sequence ID" value="KAL3313285.1"/>
    <property type="molecule type" value="Genomic_DNA"/>
</dbReference>
<organism evidence="2 3">
    <name type="scientific">Cichlidogyrus casuarinus</name>
    <dbReference type="NCBI Taxonomy" id="1844966"/>
    <lineage>
        <taxon>Eukaryota</taxon>
        <taxon>Metazoa</taxon>
        <taxon>Spiralia</taxon>
        <taxon>Lophotrochozoa</taxon>
        <taxon>Platyhelminthes</taxon>
        <taxon>Monogenea</taxon>
        <taxon>Monopisthocotylea</taxon>
        <taxon>Dactylogyridea</taxon>
        <taxon>Ancyrocephalidae</taxon>
        <taxon>Cichlidogyrus</taxon>
    </lineage>
</organism>
<feature type="region of interest" description="Disordered" evidence="1">
    <location>
        <begin position="383"/>
        <end position="404"/>
    </location>
</feature>
<name>A0ABD2Q1D1_9PLAT</name>
<evidence type="ECO:0000313" key="2">
    <source>
        <dbReference type="EMBL" id="KAL3313285.1"/>
    </source>
</evidence>
<evidence type="ECO:0000256" key="1">
    <source>
        <dbReference type="SAM" id="MobiDB-lite"/>
    </source>
</evidence>
<sequence>MNTGNSGNMSPKQYSRQQRNLINRGRTLSGGLLSSNDTFKRSSISDKHRLGVTPSNSNPLHATLENNSRRFSSHLKPLDAQWIKNHHSHSVEEIVPTLARQKRIALEDRALCQQKSSQGRFSRSFCGTFSGCDSSQSGRASAGMLLPSNKIPQYFYRCPVPAKRHNSFGANSANNTPRTRHPFFSSYTSSIGSNATNQMNGFCMLYGPGPAQATGPARLPQTWASMQKMRSESSMPNSPNYLPYHRVEQSRRFNRIAPGVNRKVHSFDWSTAANFSHPMRHQPNSMQKFHSAGGGSVRDSFGASFSPDKDSCHNGGSPLNQKRQMLQLMKTSSSSTNSIIPAGCLGQNSLLLNPPDLVFSPASRRVSAVDEDQTDRNLVYNQTKRSQRRSCSQNLDDAPQVSYP</sequence>
<protein>
    <submittedName>
        <fullName evidence="2">Uncharacterized protein</fullName>
    </submittedName>
</protein>
<dbReference type="AlphaFoldDB" id="A0ABD2Q1D1"/>
<proteinExistence type="predicted"/>
<keyword evidence="3" id="KW-1185">Reference proteome</keyword>
<dbReference type="Proteomes" id="UP001626550">
    <property type="component" value="Unassembled WGS sequence"/>
</dbReference>
<evidence type="ECO:0000313" key="3">
    <source>
        <dbReference type="Proteomes" id="UP001626550"/>
    </source>
</evidence>
<accession>A0ABD2Q1D1</accession>